<evidence type="ECO:0000313" key="6">
    <source>
        <dbReference type="Proteomes" id="UP000514509"/>
    </source>
</evidence>
<gene>
    <name evidence="5" type="ORF">HUW48_03350</name>
</gene>
<name>A0A7L7L2V8_9BACT</name>
<dbReference type="PANTHER" id="PTHR43280">
    <property type="entry name" value="ARAC-FAMILY TRANSCRIPTIONAL REGULATOR"/>
    <property type="match status" value="1"/>
</dbReference>
<dbReference type="Proteomes" id="UP000514509">
    <property type="component" value="Chromosome"/>
</dbReference>
<organism evidence="5 6">
    <name type="scientific">Adhaeribacter radiodurans</name>
    <dbReference type="NCBI Taxonomy" id="2745197"/>
    <lineage>
        <taxon>Bacteria</taxon>
        <taxon>Pseudomonadati</taxon>
        <taxon>Bacteroidota</taxon>
        <taxon>Cytophagia</taxon>
        <taxon>Cytophagales</taxon>
        <taxon>Hymenobacteraceae</taxon>
        <taxon>Adhaeribacter</taxon>
    </lineage>
</organism>
<dbReference type="RefSeq" id="WP_182414325.1">
    <property type="nucleotide sequence ID" value="NZ_CP055153.1"/>
</dbReference>
<evidence type="ECO:0000256" key="2">
    <source>
        <dbReference type="ARBA" id="ARBA00023125"/>
    </source>
</evidence>
<evidence type="ECO:0000256" key="1">
    <source>
        <dbReference type="ARBA" id="ARBA00023015"/>
    </source>
</evidence>
<accession>A0A7L7L2V8</accession>
<dbReference type="InterPro" id="IPR018060">
    <property type="entry name" value="HTH_AraC"/>
</dbReference>
<dbReference type="AlphaFoldDB" id="A0A7L7L2V8"/>
<reference evidence="5 6" key="2">
    <citation type="submission" date="2020-08" db="EMBL/GenBank/DDBJ databases">
        <title>Adhaeribacter dokdonensis sp. nov., isolated from the rhizosphere of Elymus tsukushiensis, a plant native to the Dokdo Islands, Republic of Korea.</title>
        <authorList>
            <person name="Ghim S.Y."/>
        </authorList>
    </citation>
    <scope>NUCLEOTIDE SEQUENCE [LARGE SCALE GENOMIC DNA]</scope>
    <source>
        <strain evidence="5 6">KUDC8001</strain>
    </source>
</reference>
<dbReference type="InterPro" id="IPR037923">
    <property type="entry name" value="HTH-like"/>
</dbReference>
<dbReference type="SUPFAM" id="SSF51215">
    <property type="entry name" value="Regulatory protein AraC"/>
    <property type="match status" value="1"/>
</dbReference>
<dbReference type="SUPFAM" id="SSF46689">
    <property type="entry name" value="Homeodomain-like"/>
    <property type="match status" value="1"/>
</dbReference>
<proteinExistence type="predicted"/>
<dbReference type="Pfam" id="PF02311">
    <property type="entry name" value="AraC_binding"/>
    <property type="match status" value="1"/>
</dbReference>
<reference evidence="5 6" key="1">
    <citation type="submission" date="2020-06" db="EMBL/GenBank/DDBJ databases">
        <authorList>
            <person name="Hwang Y.J."/>
        </authorList>
    </citation>
    <scope>NUCLEOTIDE SEQUENCE [LARGE SCALE GENOMIC DNA]</scope>
    <source>
        <strain evidence="5 6">KUDC8001</strain>
    </source>
</reference>
<evidence type="ECO:0000313" key="5">
    <source>
        <dbReference type="EMBL" id="QMU27124.1"/>
    </source>
</evidence>
<dbReference type="GO" id="GO:0003700">
    <property type="term" value="F:DNA-binding transcription factor activity"/>
    <property type="evidence" value="ECO:0007669"/>
    <property type="project" value="InterPro"/>
</dbReference>
<evidence type="ECO:0000256" key="3">
    <source>
        <dbReference type="ARBA" id="ARBA00023163"/>
    </source>
</evidence>
<dbReference type="KEGG" id="add:HUW48_03350"/>
<dbReference type="PANTHER" id="PTHR43280:SF32">
    <property type="entry name" value="TRANSCRIPTIONAL REGULATORY PROTEIN"/>
    <property type="match status" value="1"/>
</dbReference>
<dbReference type="EMBL" id="CP055153">
    <property type="protein sequence ID" value="QMU27124.1"/>
    <property type="molecule type" value="Genomic_DNA"/>
</dbReference>
<dbReference type="GO" id="GO:0043565">
    <property type="term" value="F:sequence-specific DNA binding"/>
    <property type="evidence" value="ECO:0007669"/>
    <property type="project" value="InterPro"/>
</dbReference>
<feature type="domain" description="HTH araC/xylS-type" evidence="4">
    <location>
        <begin position="191"/>
        <end position="290"/>
    </location>
</feature>
<dbReference type="InterPro" id="IPR009057">
    <property type="entry name" value="Homeodomain-like_sf"/>
</dbReference>
<keyword evidence="1" id="KW-0805">Transcription regulation</keyword>
<dbReference type="InterPro" id="IPR003313">
    <property type="entry name" value="AraC-bd"/>
</dbReference>
<sequence>MYKEKFDNYHLYGERSKPIPSDFIHVQSFDSLIELYDGQIKPHLHTLLMHILVIKAGKVMVTLSKKEVEVTGPCLVLIPANIVHGFLYDKTKGWAFTISSNYLDAILKPLPAFKLKFNKVHILAAELAGANFLNLSLMADKIAQELNADLAGKALVLQSSLTLLLVESLRALYHQENKSFTQDNRKLKYYQDFQNLIKESLLTDTKNISQYAKELGVTTIHLNRICQSVAGKSALHVVQDFLIQGALNYLNNTDYSVSEISFILKIKDPFYFSRLFKKHIGVSPKVYRKNPSHSRFEN</sequence>
<dbReference type="Pfam" id="PF12833">
    <property type="entry name" value="HTH_18"/>
    <property type="match status" value="1"/>
</dbReference>
<dbReference type="PROSITE" id="PS01124">
    <property type="entry name" value="HTH_ARAC_FAMILY_2"/>
    <property type="match status" value="1"/>
</dbReference>
<dbReference type="SMART" id="SM00342">
    <property type="entry name" value="HTH_ARAC"/>
    <property type="match status" value="1"/>
</dbReference>
<keyword evidence="3" id="KW-0804">Transcription</keyword>
<keyword evidence="6" id="KW-1185">Reference proteome</keyword>
<dbReference type="Gene3D" id="1.10.10.60">
    <property type="entry name" value="Homeodomain-like"/>
    <property type="match status" value="1"/>
</dbReference>
<keyword evidence="2" id="KW-0238">DNA-binding</keyword>
<protein>
    <submittedName>
        <fullName evidence="5">Helix-turn-helix domain-containing protein</fullName>
    </submittedName>
</protein>
<evidence type="ECO:0000259" key="4">
    <source>
        <dbReference type="PROSITE" id="PS01124"/>
    </source>
</evidence>